<comment type="caution">
    <text evidence="1">The sequence shown here is derived from an EMBL/GenBank/DDBJ whole genome shotgun (WGS) entry which is preliminary data.</text>
</comment>
<dbReference type="Proteomes" id="UP001396334">
    <property type="component" value="Unassembled WGS sequence"/>
</dbReference>
<proteinExistence type="predicted"/>
<gene>
    <name evidence="1" type="ORF">V6N11_040009</name>
</gene>
<evidence type="ECO:0000313" key="1">
    <source>
        <dbReference type="EMBL" id="KAK9011938.1"/>
    </source>
</evidence>
<organism evidence="1 2">
    <name type="scientific">Hibiscus sabdariffa</name>
    <name type="common">roselle</name>
    <dbReference type="NCBI Taxonomy" id="183260"/>
    <lineage>
        <taxon>Eukaryota</taxon>
        <taxon>Viridiplantae</taxon>
        <taxon>Streptophyta</taxon>
        <taxon>Embryophyta</taxon>
        <taxon>Tracheophyta</taxon>
        <taxon>Spermatophyta</taxon>
        <taxon>Magnoliopsida</taxon>
        <taxon>eudicotyledons</taxon>
        <taxon>Gunneridae</taxon>
        <taxon>Pentapetalae</taxon>
        <taxon>rosids</taxon>
        <taxon>malvids</taxon>
        <taxon>Malvales</taxon>
        <taxon>Malvaceae</taxon>
        <taxon>Malvoideae</taxon>
        <taxon>Hibiscus</taxon>
    </lineage>
</organism>
<reference evidence="1 2" key="1">
    <citation type="journal article" date="2024" name="G3 (Bethesda)">
        <title>Genome assembly of Hibiscus sabdariffa L. provides insights into metabolisms of medicinal natural products.</title>
        <authorList>
            <person name="Kim T."/>
        </authorList>
    </citation>
    <scope>NUCLEOTIDE SEQUENCE [LARGE SCALE GENOMIC DNA]</scope>
    <source>
        <strain evidence="1">TK-2024</strain>
        <tissue evidence="1">Old leaves</tissue>
    </source>
</reference>
<accession>A0ABR2RG70</accession>
<name>A0ABR2RG70_9ROSI</name>
<sequence>MGGRLFLLDARINPKCRGGLQQLETKLGPAGNQTQQRGAAAVASWPHSAAATEVCSSSDVATAWTVQRRNDHLPSSVEEGCSSWELNSAEGGCSSGLVAPFSSSSKTERFPPVFNRAWSVLQLLRRGMHAGLTHCSASEALE</sequence>
<dbReference type="EMBL" id="JBBPBN010000022">
    <property type="protein sequence ID" value="KAK9011938.1"/>
    <property type="molecule type" value="Genomic_DNA"/>
</dbReference>
<protein>
    <submittedName>
        <fullName evidence="1">Uncharacterized protein</fullName>
    </submittedName>
</protein>
<evidence type="ECO:0000313" key="2">
    <source>
        <dbReference type="Proteomes" id="UP001396334"/>
    </source>
</evidence>
<keyword evidence="2" id="KW-1185">Reference proteome</keyword>